<feature type="transmembrane region" description="Helical" evidence="1">
    <location>
        <begin position="316"/>
        <end position="334"/>
    </location>
</feature>
<feature type="transmembrane region" description="Helical" evidence="1">
    <location>
        <begin position="54"/>
        <end position="74"/>
    </location>
</feature>
<keyword evidence="1" id="KW-0472">Membrane</keyword>
<keyword evidence="1" id="KW-0812">Transmembrane</keyword>
<sequence>MAILVTPEDDIQQIINAARNTTAESNSHSNNNDLPTWLDASAIAEGQKFVRRNFFLIFFVHFISLILLLSYLPVRLVLLKTNRSHTTDLALKRYLSTLRHVKFWYEGDLTSTNGDAVRDVRKVCKIHSGVCQRLSKDIAVMKYKNILCESERTQELQMVKCFDMDNNTMVQVKEEIDTSPHVISQLDMIVTQYCFMGILTTFPQKFGITSKMDKEGLHGFIHIWAVIGHLLGIEDRFNLCIGEKTQLKECILHDILLKDLFTAEKNTMMLWNALVSAMSTFVPCLSINASLLYILDQTLDMKVESLRKNATIHEQSCYKFMIFLFTTFFQFSTVRSIFNNLLRLAICVASCKVGIWKVIINVS</sequence>
<dbReference type="PANTHER" id="PTHR37159:SF1">
    <property type="entry name" value="GH11867P"/>
    <property type="match status" value="1"/>
</dbReference>
<comment type="caution">
    <text evidence="2">The sequence shown here is derived from an EMBL/GenBank/DDBJ whole genome shotgun (WGS) entry which is preliminary data.</text>
</comment>
<keyword evidence="1" id="KW-1133">Transmembrane helix</keyword>
<feature type="transmembrane region" description="Helical" evidence="1">
    <location>
        <begin position="269"/>
        <end position="295"/>
    </location>
</feature>
<evidence type="ECO:0000313" key="3">
    <source>
        <dbReference type="Proteomes" id="UP001642540"/>
    </source>
</evidence>
<evidence type="ECO:0000313" key="2">
    <source>
        <dbReference type="EMBL" id="CAL8101128.1"/>
    </source>
</evidence>
<name>A0ABP1QLP4_9HEXA</name>
<gene>
    <name evidence="2" type="ORF">ODALV1_LOCUS10740</name>
</gene>
<reference evidence="2 3" key="1">
    <citation type="submission" date="2024-08" db="EMBL/GenBank/DDBJ databases">
        <authorList>
            <person name="Cucini C."/>
            <person name="Frati F."/>
        </authorList>
    </citation>
    <scope>NUCLEOTIDE SEQUENCE [LARGE SCALE GENOMIC DNA]</scope>
</reference>
<organism evidence="2 3">
    <name type="scientific">Orchesella dallaii</name>
    <dbReference type="NCBI Taxonomy" id="48710"/>
    <lineage>
        <taxon>Eukaryota</taxon>
        <taxon>Metazoa</taxon>
        <taxon>Ecdysozoa</taxon>
        <taxon>Arthropoda</taxon>
        <taxon>Hexapoda</taxon>
        <taxon>Collembola</taxon>
        <taxon>Entomobryomorpha</taxon>
        <taxon>Entomobryoidea</taxon>
        <taxon>Orchesellidae</taxon>
        <taxon>Orchesellinae</taxon>
        <taxon>Orchesella</taxon>
    </lineage>
</organism>
<keyword evidence="3" id="KW-1185">Reference proteome</keyword>
<dbReference type="EMBL" id="CAXLJM020000033">
    <property type="protein sequence ID" value="CAL8101128.1"/>
    <property type="molecule type" value="Genomic_DNA"/>
</dbReference>
<dbReference type="Proteomes" id="UP001642540">
    <property type="component" value="Unassembled WGS sequence"/>
</dbReference>
<evidence type="ECO:0000256" key="1">
    <source>
        <dbReference type="SAM" id="Phobius"/>
    </source>
</evidence>
<dbReference type="PANTHER" id="PTHR37159">
    <property type="entry name" value="GH11867P"/>
    <property type="match status" value="1"/>
</dbReference>
<evidence type="ECO:0008006" key="4">
    <source>
        <dbReference type="Google" id="ProtNLM"/>
    </source>
</evidence>
<accession>A0ABP1QLP4</accession>
<protein>
    <recommendedName>
        <fullName evidence="4">ER-bound oxygenase mpaB/mpaB'/Rubber oxygenase catalytic domain-containing protein</fullName>
    </recommendedName>
</protein>
<proteinExistence type="predicted"/>